<comment type="caution">
    <text evidence="6">The sequence shown here is derived from an EMBL/GenBank/DDBJ whole genome shotgun (WGS) entry which is preliminary data.</text>
</comment>
<evidence type="ECO:0000256" key="2">
    <source>
        <dbReference type="ARBA" id="ARBA00023172"/>
    </source>
</evidence>
<dbReference type="PANTHER" id="PTHR33991">
    <property type="entry name" value="DNA REPAIR PROTEIN RECO"/>
    <property type="match status" value="1"/>
</dbReference>
<dbReference type="Pfam" id="PF02565">
    <property type="entry name" value="RecO_C"/>
    <property type="match status" value="1"/>
</dbReference>
<comment type="similarity">
    <text evidence="4">Belongs to the RecO family.</text>
</comment>
<keyword evidence="2 4" id="KW-0233">DNA recombination</keyword>
<keyword evidence="1 4" id="KW-0227">DNA damage</keyword>
<dbReference type="Gene3D" id="2.40.50.140">
    <property type="entry name" value="Nucleic acid-binding proteins"/>
    <property type="match status" value="1"/>
</dbReference>
<evidence type="ECO:0000256" key="3">
    <source>
        <dbReference type="ARBA" id="ARBA00023204"/>
    </source>
</evidence>
<dbReference type="EMBL" id="JBBNFP010000015">
    <property type="protein sequence ID" value="MEQ2486510.1"/>
    <property type="molecule type" value="Genomic_DNA"/>
</dbReference>
<evidence type="ECO:0000259" key="5">
    <source>
        <dbReference type="Pfam" id="PF11967"/>
    </source>
</evidence>
<dbReference type="InterPro" id="IPR012340">
    <property type="entry name" value="NA-bd_OB-fold"/>
</dbReference>
<dbReference type="Proteomes" id="UP001487296">
    <property type="component" value="Unassembled WGS sequence"/>
</dbReference>
<dbReference type="NCBIfam" id="TIGR00613">
    <property type="entry name" value="reco"/>
    <property type="match status" value="1"/>
</dbReference>
<accession>A0ABV1FQB9</accession>
<dbReference type="PANTHER" id="PTHR33991:SF1">
    <property type="entry name" value="DNA REPAIR PROTEIN RECO"/>
    <property type="match status" value="1"/>
</dbReference>
<sequence length="241" mass="28412">MEMKTSAIVLHALKYGESQLIVDLFTRDAGRVSFFCHLPKSNKGKIKKQLFQPLTLLEVVFDYRPQASMQRFRDLRLAKPFGSVPFDPVKLSISLFLAEFLNYATRNEQQNELLYDYVEDSLLWLDNVSEQYANFHLVFMMRLSRFIGFFPNLAESDAHQWFDLRNSVFTAVRPPHPDYLEPAEASRIALLMRMNYKNMHLFRMSQAERNRCVEIILNYYRLHVPGFPEMKSLPVLQTLFR</sequence>
<organism evidence="6 7">
    <name type="scientific">Hallella faecis</name>
    <dbReference type="NCBI Taxonomy" id="2841596"/>
    <lineage>
        <taxon>Bacteria</taxon>
        <taxon>Pseudomonadati</taxon>
        <taxon>Bacteroidota</taxon>
        <taxon>Bacteroidia</taxon>
        <taxon>Bacteroidales</taxon>
        <taxon>Prevotellaceae</taxon>
        <taxon>Hallella</taxon>
    </lineage>
</organism>
<name>A0ABV1FQB9_9BACT</name>
<keyword evidence="3 4" id="KW-0234">DNA repair</keyword>
<dbReference type="RefSeq" id="WP_215759592.1">
    <property type="nucleotide sequence ID" value="NZ_JAHKBE010000015.1"/>
</dbReference>
<proteinExistence type="inferred from homology"/>
<evidence type="ECO:0000256" key="4">
    <source>
        <dbReference type="HAMAP-Rule" id="MF_00201"/>
    </source>
</evidence>
<dbReference type="InterPro" id="IPR022572">
    <property type="entry name" value="DNA_rep/recomb_RecO_N"/>
</dbReference>
<dbReference type="InterPro" id="IPR037278">
    <property type="entry name" value="ARFGAP/RecO"/>
</dbReference>
<evidence type="ECO:0000256" key="1">
    <source>
        <dbReference type="ARBA" id="ARBA00022763"/>
    </source>
</evidence>
<protein>
    <recommendedName>
        <fullName evidence="4">DNA repair protein RecO</fullName>
    </recommendedName>
    <alternativeName>
        <fullName evidence="4">Recombination protein O</fullName>
    </alternativeName>
</protein>
<gene>
    <name evidence="4 6" type="primary">recO</name>
    <name evidence="6" type="ORF">AAAT34_05490</name>
</gene>
<dbReference type="SUPFAM" id="SSF50249">
    <property type="entry name" value="Nucleic acid-binding proteins"/>
    <property type="match status" value="1"/>
</dbReference>
<reference evidence="6 7" key="1">
    <citation type="submission" date="2024-04" db="EMBL/GenBank/DDBJ databases">
        <title>Human intestinal bacterial collection.</title>
        <authorList>
            <person name="Pauvert C."/>
            <person name="Hitch T.C.A."/>
            <person name="Clavel T."/>
        </authorList>
    </citation>
    <scope>NUCLEOTIDE SEQUENCE [LARGE SCALE GENOMIC DNA]</scope>
    <source>
        <strain evidence="6 7">CLA-AA-H145</strain>
    </source>
</reference>
<dbReference type="Pfam" id="PF11967">
    <property type="entry name" value="RecO_N"/>
    <property type="match status" value="1"/>
</dbReference>
<feature type="domain" description="DNA replication/recombination mediator RecO N-terminal" evidence="5">
    <location>
        <begin position="1"/>
        <end position="81"/>
    </location>
</feature>
<comment type="function">
    <text evidence="4">Involved in DNA repair and RecF pathway recombination.</text>
</comment>
<dbReference type="InterPro" id="IPR003717">
    <property type="entry name" value="RecO"/>
</dbReference>
<dbReference type="SUPFAM" id="SSF57863">
    <property type="entry name" value="ArfGap/RecO-like zinc finger"/>
    <property type="match status" value="1"/>
</dbReference>
<evidence type="ECO:0000313" key="6">
    <source>
        <dbReference type="EMBL" id="MEQ2486510.1"/>
    </source>
</evidence>
<dbReference type="HAMAP" id="MF_00201">
    <property type="entry name" value="RecO"/>
    <property type="match status" value="1"/>
</dbReference>
<keyword evidence="7" id="KW-1185">Reference proteome</keyword>
<evidence type="ECO:0000313" key="7">
    <source>
        <dbReference type="Proteomes" id="UP001487296"/>
    </source>
</evidence>